<name>A0ABV9S5R6_9PSEU</name>
<proteinExistence type="predicted"/>
<evidence type="ECO:0000256" key="1">
    <source>
        <dbReference type="SAM" id="SignalP"/>
    </source>
</evidence>
<comment type="caution">
    <text evidence="2">The sequence shown here is derived from an EMBL/GenBank/DDBJ whole genome shotgun (WGS) entry which is preliminary data.</text>
</comment>
<feature type="signal peptide" evidence="1">
    <location>
        <begin position="1"/>
        <end position="24"/>
    </location>
</feature>
<evidence type="ECO:0000313" key="3">
    <source>
        <dbReference type="Proteomes" id="UP001595859"/>
    </source>
</evidence>
<keyword evidence="1" id="KW-0732">Signal</keyword>
<dbReference type="RefSeq" id="WP_378059041.1">
    <property type="nucleotide sequence ID" value="NZ_JBHSIS010000017.1"/>
</dbReference>
<organism evidence="2 3">
    <name type="scientific">Actinophytocola glycyrrhizae</name>
    <dbReference type="NCBI Taxonomy" id="2044873"/>
    <lineage>
        <taxon>Bacteria</taxon>
        <taxon>Bacillati</taxon>
        <taxon>Actinomycetota</taxon>
        <taxon>Actinomycetes</taxon>
        <taxon>Pseudonocardiales</taxon>
        <taxon>Pseudonocardiaceae</taxon>
    </lineage>
</organism>
<sequence length="51" mass="5292">MSAIRKVVVSAAMLFLGLSGVFLAAGVASAATTESRAYAIECDDDWQTPCP</sequence>
<protein>
    <submittedName>
        <fullName evidence="2">Uncharacterized protein</fullName>
    </submittedName>
</protein>
<gene>
    <name evidence="2" type="ORF">ACFPCV_26425</name>
</gene>
<keyword evidence="3" id="KW-1185">Reference proteome</keyword>
<dbReference type="EMBL" id="JBHSIS010000017">
    <property type="protein sequence ID" value="MFC4857048.1"/>
    <property type="molecule type" value="Genomic_DNA"/>
</dbReference>
<dbReference type="Proteomes" id="UP001595859">
    <property type="component" value="Unassembled WGS sequence"/>
</dbReference>
<evidence type="ECO:0000313" key="2">
    <source>
        <dbReference type="EMBL" id="MFC4857048.1"/>
    </source>
</evidence>
<reference evidence="3" key="1">
    <citation type="journal article" date="2019" name="Int. J. Syst. Evol. Microbiol.">
        <title>The Global Catalogue of Microorganisms (GCM) 10K type strain sequencing project: providing services to taxonomists for standard genome sequencing and annotation.</title>
        <authorList>
            <consortium name="The Broad Institute Genomics Platform"/>
            <consortium name="The Broad Institute Genome Sequencing Center for Infectious Disease"/>
            <person name="Wu L."/>
            <person name="Ma J."/>
        </authorList>
    </citation>
    <scope>NUCLEOTIDE SEQUENCE [LARGE SCALE GENOMIC DNA]</scope>
    <source>
        <strain evidence="3">ZS-22-S1</strain>
    </source>
</reference>
<feature type="chain" id="PRO_5045220394" evidence="1">
    <location>
        <begin position="25"/>
        <end position="51"/>
    </location>
</feature>
<accession>A0ABV9S5R6</accession>